<protein>
    <submittedName>
        <fullName evidence="1">Phytanoyl-CoA dioxygenase family protein</fullName>
    </submittedName>
</protein>
<evidence type="ECO:0000313" key="2">
    <source>
        <dbReference type="Proteomes" id="UP000670947"/>
    </source>
</evidence>
<dbReference type="RefSeq" id="WP_208850603.1">
    <property type="nucleotide sequence ID" value="NZ_JAGGDJ010000044.1"/>
</dbReference>
<dbReference type="GO" id="GO:0051213">
    <property type="term" value="F:dioxygenase activity"/>
    <property type="evidence" value="ECO:0007669"/>
    <property type="project" value="UniProtKB-KW"/>
</dbReference>
<gene>
    <name evidence="1" type="ORF">I8J29_27750</name>
</gene>
<keyword evidence="2" id="KW-1185">Reference proteome</keyword>
<organism evidence="1 2">
    <name type="scientific">Paenibacillus artemisiicola</name>
    <dbReference type="NCBI Taxonomy" id="1172618"/>
    <lineage>
        <taxon>Bacteria</taxon>
        <taxon>Bacillati</taxon>
        <taxon>Bacillota</taxon>
        <taxon>Bacilli</taxon>
        <taxon>Bacillales</taxon>
        <taxon>Paenibacillaceae</taxon>
        <taxon>Paenibacillus</taxon>
    </lineage>
</organism>
<dbReference type="PANTHER" id="PTHR20883">
    <property type="entry name" value="PHYTANOYL-COA DIOXYGENASE DOMAIN CONTAINING 1"/>
    <property type="match status" value="1"/>
</dbReference>
<comment type="caution">
    <text evidence="1">The sequence shown here is derived from an EMBL/GenBank/DDBJ whole genome shotgun (WGS) entry which is preliminary data.</text>
</comment>
<dbReference type="InterPro" id="IPR008775">
    <property type="entry name" value="Phytyl_CoA_dOase-like"/>
</dbReference>
<keyword evidence="1" id="KW-0560">Oxidoreductase</keyword>
<proteinExistence type="predicted"/>
<dbReference type="PANTHER" id="PTHR20883:SF48">
    <property type="entry name" value="ECTOINE DIOXYGENASE"/>
    <property type="match status" value="1"/>
</dbReference>
<sequence length="270" mass="29406">MAIGTILTEAQRRQFEEEGYVIARGLFGAAQVEEIRACFAQVVKQGGIPGYFEPKTFEAAGGEPLLMYPRILYPHRILATARAYMLDPRVMAALAELFGEEPLAAQSMFYFKPPGARGQALHQDNYYLQAEPGTCIAAWTAIDDADQENGGLVLVPKTQREAIQCPHEADASLSYFPDEVDLPEGAVVVPADMRAGDVLFFNGSTIHGSYPNRSADRFRRSFICHYVGASTLRLGHHIHDDLHAADGRVVTVARGEGGGPCGTPYAAEPH</sequence>
<dbReference type="EMBL" id="JAGGDJ010000044">
    <property type="protein sequence ID" value="MBO7747993.1"/>
    <property type="molecule type" value="Genomic_DNA"/>
</dbReference>
<dbReference type="SUPFAM" id="SSF51197">
    <property type="entry name" value="Clavaminate synthase-like"/>
    <property type="match status" value="1"/>
</dbReference>
<evidence type="ECO:0000313" key="1">
    <source>
        <dbReference type="EMBL" id="MBO7747993.1"/>
    </source>
</evidence>
<reference evidence="1 2" key="1">
    <citation type="submission" date="2021-03" db="EMBL/GenBank/DDBJ databases">
        <title>Paenibacillus artemisicola MWE-103 whole genome sequence.</title>
        <authorList>
            <person name="Ham Y.J."/>
        </authorList>
    </citation>
    <scope>NUCLEOTIDE SEQUENCE [LARGE SCALE GENOMIC DNA]</scope>
    <source>
        <strain evidence="1 2">MWE-103</strain>
    </source>
</reference>
<keyword evidence="1" id="KW-0223">Dioxygenase</keyword>
<dbReference type="Pfam" id="PF05721">
    <property type="entry name" value="PhyH"/>
    <property type="match status" value="1"/>
</dbReference>
<accession>A0ABS3WI45</accession>
<dbReference type="Gene3D" id="2.60.120.620">
    <property type="entry name" value="q2cbj1_9rhob like domain"/>
    <property type="match status" value="1"/>
</dbReference>
<dbReference type="Proteomes" id="UP000670947">
    <property type="component" value="Unassembled WGS sequence"/>
</dbReference>
<name>A0ABS3WI45_9BACL</name>